<feature type="compositionally biased region" description="Low complexity" evidence="1">
    <location>
        <begin position="462"/>
        <end position="477"/>
    </location>
</feature>
<organism evidence="2 3">
    <name type="scientific">Saprolegnia diclina (strain VS20)</name>
    <dbReference type="NCBI Taxonomy" id="1156394"/>
    <lineage>
        <taxon>Eukaryota</taxon>
        <taxon>Sar</taxon>
        <taxon>Stramenopiles</taxon>
        <taxon>Oomycota</taxon>
        <taxon>Saprolegniomycetes</taxon>
        <taxon>Saprolegniales</taxon>
        <taxon>Saprolegniaceae</taxon>
        <taxon>Saprolegnia</taxon>
    </lineage>
</organism>
<protein>
    <submittedName>
        <fullName evidence="2">Uncharacterized protein</fullName>
    </submittedName>
</protein>
<evidence type="ECO:0000313" key="2">
    <source>
        <dbReference type="EMBL" id="EQC33993.1"/>
    </source>
</evidence>
<evidence type="ECO:0000313" key="3">
    <source>
        <dbReference type="Proteomes" id="UP000030762"/>
    </source>
</evidence>
<reference evidence="2 3" key="1">
    <citation type="submission" date="2012-04" db="EMBL/GenBank/DDBJ databases">
        <title>The Genome Sequence of Saprolegnia declina VS20.</title>
        <authorList>
            <consortium name="The Broad Institute Genome Sequencing Platform"/>
            <person name="Russ C."/>
            <person name="Nusbaum C."/>
            <person name="Tyler B."/>
            <person name="van West P."/>
            <person name="Dieguez-Uribeondo J."/>
            <person name="de Bruijn I."/>
            <person name="Tripathy S."/>
            <person name="Jiang R."/>
            <person name="Young S.K."/>
            <person name="Zeng Q."/>
            <person name="Gargeya S."/>
            <person name="Fitzgerald M."/>
            <person name="Haas B."/>
            <person name="Abouelleil A."/>
            <person name="Alvarado L."/>
            <person name="Arachchi H.M."/>
            <person name="Berlin A."/>
            <person name="Chapman S.B."/>
            <person name="Goldberg J."/>
            <person name="Griggs A."/>
            <person name="Gujja S."/>
            <person name="Hansen M."/>
            <person name="Howarth C."/>
            <person name="Imamovic A."/>
            <person name="Larimer J."/>
            <person name="McCowen C."/>
            <person name="Montmayeur A."/>
            <person name="Murphy C."/>
            <person name="Neiman D."/>
            <person name="Pearson M."/>
            <person name="Priest M."/>
            <person name="Roberts A."/>
            <person name="Saif S."/>
            <person name="Shea T."/>
            <person name="Sisk P."/>
            <person name="Sykes S."/>
            <person name="Wortman J."/>
            <person name="Nusbaum C."/>
            <person name="Birren B."/>
        </authorList>
    </citation>
    <scope>NUCLEOTIDE SEQUENCE [LARGE SCALE GENOMIC DNA]</scope>
    <source>
        <strain evidence="2 3">VS20</strain>
    </source>
</reference>
<feature type="compositionally biased region" description="Low complexity" evidence="1">
    <location>
        <begin position="361"/>
        <end position="405"/>
    </location>
</feature>
<sequence length="538" mass="57023">MLSTLVRKHDNGFHKIMESNVLRFWTMYAPGATVGEAPAFDLLLLLLYLTLHGNDTAPGVPSGSRDTSWTFEVVGHFTHLVCRAHGSVWRFAVYTPTAKSFTLFNVSMRIDDVLKTVDLAGVVLVSGASLNATGVDVDIPSLIFDGRMFATKLDALRDDAATATAIATTMATILAALPAGFKACTFVRTGAHVGKGIVCSPFARDFEDALKPVGGEGTVVVQGDGHATKIESASKKRKLTDDDTAAKTNDELVKIMSQQLQDLLAETKELRNDNKELRNDNKELRSDNKELRDQTKPVPDDGQLKALVADNEQLRSQVTTLAATHEVLSKQFKTLSDDMEQVRGQLKALGGAPPLHPKTPTSSRPSSSSGASSTSSTSSGLLSSGQLSSSSSSSGASSSSSGASARDSESRNPSPAPESRNPSPAPVCSKTLVWNSALQSFRSPVAVPATIAVDNWIPTPQSSSSSSSYASSTMSATQPTAESPVRPMGNMLHVSPDGPSPPTLVSATTHITPAVQPTAARMLQVDDNEEEMKNEAML</sequence>
<dbReference type="GeneID" id="19949399"/>
<feature type="region of interest" description="Disordered" evidence="1">
    <location>
        <begin position="271"/>
        <end position="302"/>
    </location>
</feature>
<feature type="region of interest" description="Disordered" evidence="1">
    <location>
        <begin position="456"/>
        <end position="484"/>
    </location>
</feature>
<keyword evidence="3" id="KW-1185">Reference proteome</keyword>
<evidence type="ECO:0000256" key="1">
    <source>
        <dbReference type="SAM" id="MobiDB-lite"/>
    </source>
</evidence>
<dbReference type="AlphaFoldDB" id="T0RNQ7"/>
<dbReference type="EMBL" id="JH767157">
    <property type="protein sequence ID" value="EQC33993.1"/>
    <property type="molecule type" value="Genomic_DNA"/>
</dbReference>
<proteinExistence type="predicted"/>
<dbReference type="RefSeq" id="XP_008612788.1">
    <property type="nucleotide sequence ID" value="XM_008614566.1"/>
</dbReference>
<gene>
    <name evidence="2" type="ORF">SDRG_08672</name>
</gene>
<name>T0RNQ7_SAPDV</name>
<feature type="region of interest" description="Disordered" evidence="1">
    <location>
        <begin position="348"/>
        <end position="426"/>
    </location>
</feature>
<dbReference type="VEuPathDB" id="FungiDB:SDRG_08672"/>
<dbReference type="Proteomes" id="UP000030762">
    <property type="component" value="Unassembled WGS sequence"/>
</dbReference>
<dbReference type="InParanoid" id="T0RNQ7"/>
<accession>T0RNQ7</accession>